<accession>A0ABS3HA33</accession>
<name>A0ABS3HA33_9ENTE</name>
<comment type="caution">
    <text evidence="1">The sequence shown here is derived from an EMBL/GenBank/DDBJ whole genome shotgun (WGS) entry which is preliminary data.</text>
</comment>
<keyword evidence="2" id="KW-1185">Reference proteome</keyword>
<organism evidence="1 2">
    <name type="scientific">Candidatus Enterococcus myersii</name>
    <dbReference type="NCBI Taxonomy" id="2815322"/>
    <lineage>
        <taxon>Bacteria</taxon>
        <taxon>Bacillati</taxon>
        <taxon>Bacillota</taxon>
        <taxon>Bacilli</taxon>
        <taxon>Lactobacillales</taxon>
        <taxon>Enterococcaceae</taxon>
        <taxon>Enterococcus</taxon>
    </lineage>
</organism>
<dbReference type="EMBL" id="JAFLVT010000018">
    <property type="protein sequence ID" value="MBO0450320.1"/>
    <property type="molecule type" value="Genomic_DNA"/>
</dbReference>
<protein>
    <submittedName>
        <fullName evidence="1">Uncharacterized protein</fullName>
    </submittedName>
</protein>
<evidence type="ECO:0000313" key="1">
    <source>
        <dbReference type="EMBL" id="MBO0450320.1"/>
    </source>
</evidence>
<dbReference type="Proteomes" id="UP000664256">
    <property type="component" value="Unassembled WGS sequence"/>
</dbReference>
<gene>
    <name evidence="1" type="ORF">JZO76_12400</name>
</gene>
<proteinExistence type="predicted"/>
<dbReference type="RefSeq" id="WP_206905029.1">
    <property type="nucleotide sequence ID" value="NZ_JAFLVT010000018.1"/>
</dbReference>
<reference evidence="1 2" key="1">
    <citation type="submission" date="2021-03" db="EMBL/GenBank/DDBJ databases">
        <title>Enterococcal diversity collection.</title>
        <authorList>
            <person name="Gilmore M.S."/>
            <person name="Schwartzman J."/>
            <person name="Van Tyne D."/>
            <person name="Martin M."/>
            <person name="Earl A.M."/>
            <person name="Manson A.L."/>
            <person name="Straub T."/>
            <person name="Salamzade R."/>
            <person name="Saavedra J."/>
            <person name="Lebreton F."/>
            <person name="Prichula J."/>
            <person name="Schaufler K."/>
            <person name="Gaca A."/>
            <person name="Sgardioli B."/>
            <person name="Wagenaar J."/>
            <person name="Strong T."/>
        </authorList>
    </citation>
    <scope>NUCLEOTIDE SEQUENCE [LARGE SCALE GENOMIC DNA]</scope>
    <source>
        <strain evidence="1 2">MJM12</strain>
    </source>
</reference>
<sequence>MSNNSEYKDILILIRDNSPNSLEMELNTVESNFYNYLINQGYIHGAKVEEYMSGAMVYGASVFLTNKGEVFLKQLLEEEKPIRMTAKNSHEQMQIFLERVEDNDDELEIPNDRVRKKDYFDLANEAISMELVKGLSIQYASDEPFFIIDGMRVTKKGFEIMENDFEQSNSETKGTVFNFNGGDFSGAQIGTNNIQNNNYGNTLNEIEQYLSKLSESEKAEAVEIVEIVKSTEKEKSGALSKFTSFLENHPKLVELTGKLLVWSMTQIN</sequence>
<evidence type="ECO:0000313" key="2">
    <source>
        <dbReference type="Proteomes" id="UP000664256"/>
    </source>
</evidence>